<dbReference type="Proteomes" id="UP001595974">
    <property type="component" value="Unassembled WGS sequence"/>
</dbReference>
<evidence type="ECO:0000313" key="3">
    <source>
        <dbReference type="EMBL" id="MFC5770127.1"/>
    </source>
</evidence>
<sequence>MRGLTHTVLTTLAASVLGVSASAFGGSMGHAGHAAADDPWSGDLRYGIYHIAAERDAMKSGGMEAGQAGRVGPESVPVSQLRRRAGT</sequence>
<comment type="caution">
    <text evidence="3">The sequence shown here is derived from an EMBL/GenBank/DDBJ whole genome shotgun (WGS) entry which is preliminary data.</text>
</comment>
<feature type="signal peptide" evidence="2">
    <location>
        <begin position="1"/>
        <end position="25"/>
    </location>
</feature>
<reference evidence="4" key="1">
    <citation type="journal article" date="2019" name="Int. J. Syst. Evol. Microbiol.">
        <title>The Global Catalogue of Microorganisms (GCM) 10K type strain sequencing project: providing services to taxonomists for standard genome sequencing and annotation.</title>
        <authorList>
            <consortium name="The Broad Institute Genomics Platform"/>
            <consortium name="The Broad Institute Genome Sequencing Center for Infectious Disease"/>
            <person name="Wu L."/>
            <person name="Ma J."/>
        </authorList>
    </citation>
    <scope>NUCLEOTIDE SEQUENCE [LARGE SCALE GENOMIC DNA]</scope>
    <source>
        <strain evidence="4">SHR3</strain>
    </source>
</reference>
<feature type="region of interest" description="Disordered" evidence="1">
    <location>
        <begin position="62"/>
        <end position="87"/>
    </location>
</feature>
<evidence type="ECO:0000256" key="2">
    <source>
        <dbReference type="SAM" id="SignalP"/>
    </source>
</evidence>
<evidence type="ECO:0000256" key="1">
    <source>
        <dbReference type="SAM" id="MobiDB-lite"/>
    </source>
</evidence>
<keyword evidence="4" id="KW-1185">Reference proteome</keyword>
<dbReference type="RefSeq" id="WP_157748593.1">
    <property type="nucleotide sequence ID" value="NZ_JBHSOG010000048.1"/>
</dbReference>
<gene>
    <name evidence="3" type="ORF">ACFPTN_12165</name>
</gene>
<accession>A0ABW1ASK4</accession>
<keyword evidence="2" id="KW-0732">Signal</keyword>
<name>A0ABW1ASK4_9RHOO</name>
<proteinExistence type="predicted"/>
<organism evidence="3 4">
    <name type="scientific">Thauera sinica</name>
    <dbReference type="NCBI Taxonomy" id="2665146"/>
    <lineage>
        <taxon>Bacteria</taxon>
        <taxon>Pseudomonadati</taxon>
        <taxon>Pseudomonadota</taxon>
        <taxon>Betaproteobacteria</taxon>
        <taxon>Rhodocyclales</taxon>
        <taxon>Zoogloeaceae</taxon>
        <taxon>Thauera</taxon>
    </lineage>
</organism>
<evidence type="ECO:0000313" key="4">
    <source>
        <dbReference type="Proteomes" id="UP001595974"/>
    </source>
</evidence>
<dbReference type="EMBL" id="JBHSOG010000048">
    <property type="protein sequence ID" value="MFC5770127.1"/>
    <property type="molecule type" value="Genomic_DNA"/>
</dbReference>
<protein>
    <submittedName>
        <fullName evidence="3">Uncharacterized protein</fullName>
    </submittedName>
</protein>
<feature type="chain" id="PRO_5045338632" evidence="2">
    <location>
        <begin position="26"/>
        <end position="87"/>
    </location>
</feature>